<keyword evidence="2" id="KW-0732">Signal</keyword>
<feature type="signal peptide" evidence="2">
    <location>
        <begin position="1"/>
        <end position="18"/>
    </location>
</feature>
<dbReference type="Proteomes" id="UP000018144">
    <property type="component" value="Unassembled WGS sequence"/>
</dbReference>
<keyword evidence="4" id="KW-1185">Reference proteome</keyword>
<organism evidence="3 4">
    <name type="scientific">Pyronema omphalodes (strain CBS 100304)</name>
    <name type="common">Pyronema confluens</name>
    <dbReference type="NCBI Taxonomy" id="1076935"/>
    <lineage>
        <taxon>Eukaryota</taxon>
        <taxon>Fungi</taxon>
        <taxon>Dikarya</taxon>
        <taxon>Ascomycota</taxon>
        <taxon>Pezizomycotina</taxon>
        <taxon>Pezizomycetes</taxon>
        <taxon>Pezizales</taxon>
        <taxon>Pyronemataceae</taxon>
        <taxon>Pyronema</taxon>
    </lineage>
</organism>
<reference evidence="3 4" key="1">
    <citation type="journal article" date="2013" name="PLoS Genet.">
        <title>The genome and development-dependent transcriptomes of Pyronema confluens: a window into fungal evolution.</title>
        <authorList>
            <person name="Traeger S."/>
            <person name="Altegoer F."/>
            <person name="Freitag M."/>
            <person name="Gabaldon T."/>
            <person name="Kempken F."/>
            <person name="Kumar A."/>
            <person name="Marcet-Houben M."/>
            <person name="Poggeler S."/>
            <person name="Stajich J.E."/>
            <person name="Nowrousian M."/>
        </authorList>
    </citation>
    <scope>NUCLEOTIDE SEQUENCE [LARGE SCALE GENOMIC DNA]</scope>
    <source>
        <strain evidence="4">CBS 100304</strain>
        <tissue evidence="3">Vegetative mycelium</tissue>
    </source>
</reference>
<accession>U4LAV8</accession>
<protein>
    <submittedName>
        <fullName evidence="3">Uncharacterized protein</fullName>
    </submittedName>
</protein>
<proteinExistence type="predicted"/>
<feature type="region of interest" description="Disordered" evidence="1">
    <location>
        <begin position="25"/>
        <end position="44"/>
    </location>
</feature>
<feature type="compositionally biased region" description="Low complexity" evidence="1">
    <location>
        <begin position="30"/>
        <end position="44"/>
    </location>
</feature>
<evidence type="ECO:0000256" key="2">
    <source>
        <dbReference type="SAM" id="SignalP"/>
    </source>
</evidence>
<gene>
    <name evidence="3" type="ORF">PCON_06883</name>
</gene>
<evidence type="ECO:0000313" key="4">
    <source>
        <dbReference type="Proteomes" id="UP000018144"/>
    </source>
</evidence>
<evidence type="ECO:0000313" key="3">
    <source>
        <dbReference type="EMBL" id="CCX07294.1"/>
    </source>
</evidence>
<dbReference type="EMBL" id="HF935349">
    <property type="protein sequence ID" value="CCX07294.1"/>
    <property type="molecule type" value="Genomic_DNA"/>
</dbReference>
<evidence type="ECO:0000256" key="1">
    <source>
        <dbReference type="SAM" id="MobiDB-lite"/>
    </source>
</evidence>
<feature type="chain" id="PRO_5004651200" evidence="2">
    <location>
        <begin position="19"/>
        <end position="145"/>
    </location>
</feature>
<name>U4LAV8_PYROM</name>
<dbReference type="AlphaFoldDB" id="U4LAV8"/>
<sequence length="145" mass="15969">MKPAASFLIPLLKGLITALPIATPATNDTSSSSPEPQPQQVCPSDLKPFRFGTCLNNQYRSCDNSKEFLGDWIEPLVPECKFTSNDKGEGYKEVCPSGNRTLVDIIETARRGWGINYPAGGFRRPGFEWEGGELPERTGRFEGEA</sequence>